<name>A0A1C7NYM6_9HYPH</name>
<dbReference type="Proteomes" id="UP000093111">
    <property type="component" value="Unassembled WGS sequence"/>
</dbReference>
<dbReference type="EMBL" id="LGLV01000012">
    <property type="protein sequence ID" value="OBZ93856.1"/>
    <property type="molecule type" value="Genomic_DNA"/>
</dbReference>
<evidence type="ECO:0000313" key="1">
    <source>
        <dbReference type="EMBL" id="OBZ93856.1"/>
    </source>
</evidence>
<reference evidence="1 2" key="1">
    <citation type="journal article" date="2016" name="Syst. Appl. Microbiol.">
        <title>Pararhizobium polonicum sp. nov. isolated from tumors on stone fruit rootstocks.</title>
        <authorList>
            <person name="Pulawska J."/>
            <person name="Kuzmanovic N."/>
            <person name="Willems A."/>
            <person name="Pothier J.F."/>
        </authorList>
    </citation>
    <scope>NUCLEOTIDE SEQUENCE [LARGE SCALE GENOMIC DNA]</scope>
    <source>
        <strain evidence="1 2">F5.1</strain>
    </source>
</reference>
<proteinExistence type="predicted"/>
<dbReference type="OrthoDB" id="7360668at2"/>
<dbReference type="Pfam" id="PF07369">
    <property type="entry name" value="DUF1488"/>
    <property type="match status" value="1"/>
</dbReference>
<evidence type="ECO:0008006" key="3">
    <source>
        <dbReference type="Google" id="ProtNLM"/>
    </source>
</evidence>
<evidence type="ECO:0000313" key="2">
    <source>
        <dbReference type="Proteomes" id="UP000093111"/>
    </source>
</evidence>
<dbReference type="InterPro" id="IPR009962">
    <property type="entry name" value="DUF1488"/>
</dbReference>
<protein>
    <recommendedName>
        <fullName evidence="3">DUF1488 domain-containing protein</fullName>
    </recommendedName>
</protein>
<comment type="caution">
    <text evidence="1">The sequence shown here is derived from an EMBL/GenBank/DDBJ whole genome shotgun (WGS) entry which is preliminary data.</text>
</comment>
<keyword evidence="2" id="KW-1185">Reference proteome</keyword>
<organism evidence="1 2">
    <name type="scientific">Pararhizobium polonicum</name>
    <dbReference type="NCBI Taxonomy" id="1612624"/>
    <lineage>
        <taxon>Bacteria</taxon>
        <taxon>Pseudomonadati</taxon>
        <taxon>Pseudomonadota</taxon>
        <taxon>Alphaproteobacteria</taxon>
        <taxon>Hyphomicrobiales</taxon>
        <taxon>Rhizobiaceae</taxon>
        <taxon>Rhizobium/Agrobacterium group</taxon>
        <taxon>Pararhizobium</taxon>
    </lineage>
</organism>
<dbReference type="AlphaFoldDB" id="A0A1C7NYM6"/>
<dbReference type="PATRIC" id="fig|1612624.7.peg.5840"/>
<gene>
    <name evidence="1" type="ORF">ADU59_19360</name>
</gene>
<sequence length="87" mass="9822">MALTFPNTSRSYDETARRVRFLGHDGMFEVKFFVEIGALSKIVSRAPSEADCLAAFDAARSSVQDIARKAYGRDRRDSYVLTEAHFK</sequence>
<dbReference type="RefSeq" id="WP_068955788.1">
    <property type="nucleotide sequence ID" value="NZ_LGLV01000012.1"/>
</dbReference>
<accession>A0A1C7NYM6</accession>